<feature type="region of interest" description="Disordered" evidence="4">
    <location>
        <begin position="35"/>
        <end position="75"/>
    </location>
</feature>
<protein>
    <submittedName>
        <fullName evidence="6">Xanthophyll esterase</fullName>
    </submittedName>
</protein>
<dbReference type="InterPro" id="IPR022742">
    <property type="entry name" value="Hydrolase_4"/>
</dbReference>
<keyword evidence="3" id="KW-0012">Acyltransferase</keyword>
<dbReference type="GO" id="GO:0004144">
    <property type="term" value="F:diacylglycerol O-acyltransferase activity"/>
    <property type="evidence" value="ECO:0007669"/>
    <property type="project" value="UniProtKB-ARBA"/>
</dbReference>
<dbReference type="EMBL" id="LC335777">
    <property type="protein sequence ID" value="BBB44442.1"/>
    <property type="molecule type" value="mRNA"/>
</dbReference>
<dbReference type="InterPro" id="IPR007130">
    <property type="entry name" value="DAGAT"/>
</dbReference>
<dbReference type="InterPro" id="IPR029058">
    <property type="entry name" value="AB_hydrolase_fold"/>
</dbReference>
<dbReference type="Gene3D" id="3.40.50.1820">
    <property type="entry name" value="alpha/beta hydrolase"/>
    <property type="match status" value="1"/>
</dbReference>
<organism evidence="6">
    <name type="scientific">Ipomoea obscura</name>
    <name type="common">Obscure morning glory</name>
    <name type="synonym">Convolvulus obscurus</name>
    <dbReference type="NCBI Taxonomy" id="89652"/>
    <lineage>
        <taxon>Eukaryota</taxon>
        <taxon>Viridiplantae</taxon>
        <taxon>Streptophyta</taxon>
        <taxon>Embryophyta</taxon>
        <taxon>Tracheophyta</taxon>
        <taxon>Spermatophyta</taxon>
        <taxon>Magnoliopsida</taxon>
        <taxon>eudicotyledons</taxon>
        <taxon>Gunneridae</taxon>
        <taxon>Pentapetalae</taxon>
        <taxon>asterids</taxon>
        <taxon>lamiids</taxon>
        <taxon>Solanales</taxon>
        <taxon>Convolvulaceae</taxon>
        <taxon>Ipomoeeae</taxon>
        <taxon>Ipomoea</taxon>
    </lineage>
</organism>
<name>A0A2Z5W3Q2_IPOOB</name>
<evidence type="ECO:0000313" key="6">
    <source>
        <dbReference type="EMBL" id="BBB44442.1"/>
    </source>
</evidence>
<gene>
    <name evidence="6" type="primary">XES</name>
    <name evidence="6" type="synonym">PYP1</name>
</gene>
<dbReference type="CDD" id="cd07987">
    <property type="entry name" value="LPLAT_MGAT-like"/>
    <property type="match status" value="1"/>
</dbReference>
<dbReference type="AlphaFoldDB" id="A0A2Z5W3Q2"/>
<evidence type="ECO:0000256" key="4">
    <source>
        <dbReference type="SAM" id="MobiDB-lite"/>
    </source>
</evidence>
<proteinExistence type="evidence at transcript level"/>
<evidence type="ECO:0000256" key="2">
    <source>
        <dbReference type="ARBA" id="ARBA00022679"/>
    </source>
</evidence>
<evidence type="ECO:0000259" key="5">
    <source>
        <dbReference type="Pfam" id="PF12146"/>
    </source>
</evidence>
<dbReference type="PANTHER" id="PTHR22753:SF14">
    <property type="entry name" value="MONOACYLGLYCEROL_DIACYLGLYCEROL O-ACYLTRANSFERASE"/>
    <property type="match status" value="1"/>
</dbReference>
<dbReference type="GO" id="GO:0016020">
    <property type="term" value="C:membrane"/>
    <property type="evidence" value="ECO:0007669"/>
    <property type="project" value="TreeGrafter"/>
</dbReference>
<evidence type="ECO:0000256" key="1">
    <source>
        <dbReference type="ARBA" id="ARBA00005420"/>
    </source>
</evidence>
<dbReference type="Pfam" id="PF03982">
    <property type="entry name" value="DAGAT"/>
    <property type="match status" value="1"/>
</dbReference>
<evidence type="ECO:0000256" key="3">
    <source>
        <dbReference type="ARBA" id="ARBA00023315"/>
    </source>
</evidence>
<comment type="similarity">
    <text evidence="1">Belongs to the diacylglycerol acyltransferase family.</text>
</comment>
<feature type="domain" description="Serine aminopeptidase S33" evidence="5">
    <location>
        <begin position="181"/>
        <end position="373"/>
    </location>
</feature>
<dbReference type="SUPFAM" id="SSF53474">
    <property type="entry name" value="alpha/beta-Hydrolases"/>
    <property type="match status" value="1"/>
</dbReference>
<dbReference type="Pfam" id="PF12146">
    <property type="entry name" value="Hydrolase_4"/>
    <property type="match status" value="1"/>
</dbReference>
<accession>A0A2Z5W3Q2</accession>
<dbReference type="PANTHER" id="PTHR22753">
    <property type="entry name" value="TRANSMEMBRANE PROTEIN 68"/>
    <property type="match status" value="1"/>
</dbReference>
<reference evidence="6" key="1">
    <citation type="submission" date="2017-11" db="EMBL/GenBank/DDBJ databases">
        <title>Effect of xanthophyll esterification on carotenoid accumulation in corollas of petunia.</title>
        <authorList>
            <person name="Kishimoto S."/>
        </authorList>
    </citation>
    <scope>NUCLEOTIDE SEQUENCE</scope>
</reference>
<keyword evidence="2" id="KW-0808">Transferase</keyword>
<dbReference type="GO" id="GO:0019432">
    <property type="term" value="P:triglyceride biosynthetic process"/>
    <property type="evidence" value="ECO:0007669"/>
    <property type="project" value="UniProtKB-ARBA"/>
</dbReference>
<sequence>MALIMQSFKLSSHFWLNSEYKLKCRAATRRLASQDSIRANGVSSSSSSSCAWEKERSRHLRNGKLGKSVGEEKRKKKEEIQQKLEALWDDGCGTQTVKDYLELVQESIRPDGGPPRWFTPLASGPPLKDSPPLLFLPGVGGSGLGLILQHKALGKVFEIWSLNIPANDRTPFIGLVKLVEQTVRMKHESSPDKPIYLVGDSFGGCLALAVAARNPTIDLVVILTNPATSFGRSQLQPFFRLMEALPDKHVALPYLLYYLGDLNMMPMVNIKMVPPSTLAFDLSDDFAALLAKFNELTDFNPKETLAWKLKLLKSASEYANSRLHAVTAEVLVLASGMDNVLPSADEAKRLARSLRNCKVRYFNDKGHRILLENGFNLLSIIKGTSTYRRSRRHDYVLDYLPPSMSEFKKTLENNRFYRYATDPVMLSTMENGTIVRGLAGVPTEGPVLLVGYHMLMGLEIIPLVEEFLKVKKVVLRGVAHPTCFTQLADENGSYVPSFVVDMARLYGALPVSASGLFKLLATKSHVLLYPGGAREALHRKGEEYKVMWPDRPEFVRMAAKFGATIVPFGAVGEDDIARLVLDYDDLMKIPILSDAIMGSNERDEKMGIRLRTNMTGEVANQSLYIPGMLPKIPGRLYYLFGKPISTKGKGQMLKDREEAHKLYLEIKCEVEKSMAYLLKKREEDPYRSLFRRTAYRALASPSVEVPTFEC</sequence>